<dbReference type="Pfam" id="PF01774">
    <property type="entry name" value="UreD"/>
    <property type="match status" value="1"/>
</dbReference>
<gene>
    <name evidence="4" type="primary">ureD</name>
    <name evidence="5" type="ORF">E2R62_14650</name>
</gene>
<dbReference type="GO" id="GO:0016151">
    <property type="term" value="F:nickel cation binding"/>
    <property type="evidence" value="ECO:0007669"/>
    <property type="project" value="UniProtKB-UniRule"/>
</dbReference>
<dbReference type="EMBL" id="CP038008">
    <property type="protein sequence ID" value="QBY32042.1"/>
    <property type="molecule type" value="Genomic_DNA"/>
</dbReference>
<dbReference type="HAMAP" id="MF_01384">
    <property type="entry name" value="UreD"/>
    <property type="match status" value="1"/>
</dbReference>
<comment type="similarity">
    <text evidence="1 4">Belongs to the UreD family.</text>
</comment>
<comment type="subcellular location">
    <subcellularLocation>
        <location evidence="4">Cytoplasm</location>
    </subcellularLocation>
</comment>
<evidence type="ECO:0000313" key="5">
    <source>
        <dbReference type="EMBL" id="QBY32042.1"/>
    </source>
</evidence>
<dbReference type="PANTHER" id="PTHR33643:SF1">
    <property type="entry name" value="UREASE ACCESSORY PROTEIN D"/>
    <property type="match status" value="1"/>
</dbReference>
<comment type="subunit">
    <text evidence="4">UreD, UreF and UreG form a complex that acts as a GTP-hydrolysis-dependent molecular chaperone, activating the urease apoprotein by helping to assemble the nickel containing metallocenter of UreC. The UreE protein probably delivers the nickel.</text>
</comment>
<evidence type="ECO:0000256" key="3">
    <source>
        <dbReference type="ARBA" id="ARBA00023186"/>
    </source>
</evidence>
<keyword evidence="4" id="KW-0963">Cytoplasm</keyword>
<dbReference type="InterPro" id="IPR002669">
    <property type="entry name" value="UreD"/>
</dbReference>
<dbReference type="AlphaFoldDB" id="A0A482PV84"/>
<dbReference type="GO" id="GO:0005737">
    <property type="term" value="C:cytoplasm"/>
    <property type="evidence" value="ECO:0007669"/>
    <property type="project" value="UniProtKB-SubCell"/>
</dbReference>
<evidence type="ECO:0000256" key="2">
    <source>
        <dbReference type="ARBA" id="ARBA00022988"/>
    </source>
</evidence>
<organism evidence="5">
    <name type="scientific">Citrobacter rodentium</name>
    <dbReference type="NCBI Taxonomy" id="67825"/>
    <lineage>
        <taxon>Bacteria</taxon>
        <taxon>Pseudomonadati</taxon>
        <taxon>Pseudomonadota</taxon>
        <taxon>Gammaproteobacteria</taxon>
        <taxon>Enterobacterales</taxon>
        <taxon>Enterobacteriaceae</taxon>
        <taxon>Citrobacter</taxon>
    </lineage>
</organism>
<evidence type="ECO:0000256" key="4">
    <source>
        <dbReference type="HAMAP-Rule" id="MF_01384"/>
    </source>
</evidence>
<keyword evidence="2 4" id="KW-0996">Nickel insertion</keyword>
<proteinExistence type="inferred from homology"/>
<accession>A0A482PV84</accession>
<comment type="function">
    <text evidence="4">Required for maturation of urease via the functional incorporation of the urease nickel metallocenter.</text>
</comment>
<dbReference type="PANTHER" id="PTHR33643">
    <property type="entry name" value="UREASE ACCESSORY PROTEIN D"/>
    <property type="match status" value="1"/>
</dbReference>
<keyword evidence="3 4" id="KW-0143">Chaperone</keyword>
<protein>
    <recommendedName>
        <fullName evidence="4">Urease accessory protein UreD</fullName>
    </recommendedName>
</protein>
<reference evidence="5" key="1">
    <citation type="submission" date="2019-03" db="EMBL/GenBank/DDBJ databases">
        <title>Complete genome sequence of enteropathogenic Citrobacter rodentium strain DBS100.</title>
        <authorList>
            <person name="Popov G."/>
            <person name="Fiebig A."/>
            <person name="Shideler S."/>
            <person name="Coombes B."/>
            <person name="Savchenko A."/>
        </authorList>
    </citation>
    <scope>NUCLEOTIDE SEQUENCE</scope>
    <source>
        <strain evidence="5">DBS100</strain>
    </source>
</reference>
<evidence type="ECO:0000256" key="1">
    <source>
        <dbReference type="ARBA" id="ARBA00007177"/>
    </source>
</evidence>
<sequence>MLTSARHVGPLTVQRPFYPEGDVCHLYLLHPPGGIVGGDELTLSVTLEADSHALITQPGAGKFYRSAGQQARLRQTFTLAPGATLEWLPQDTILFPGADARICSTFHLTAESRLLGWDVICFGRPVMQETFSHGVLNNRLGIRRDGLPLLIEGLRITQGQLSRIAHQPWCGTLFCCPATETMLDGVRERLTPFGEYAGATLVDSLLVVRFLADDNLLIQRAMRDIWRFLRPQLTQKPPHLPRIWQT</sequence>
<name>A0A482PV84_CITRO</name>